<dbReference type="InterPro" id="IPR031362">
    <property type="entry name" value="BNIP5"/>
</dbReference>
<keyword evidence="3" id="KW-1185">Reference proteome</keyword>
<feature type="compositionally biased region" description="Basic and acidic residues" evidence="1">
    <location>
        <begin position="173"/>
        <end position="192"/>
    </location>
</feature>
<sequence length="748" mass="82450">MVHITVAAVAHSVGRRSARVPFLLRQRSPDQLAILESQTQNLLGLCSSGPLRPIETQRGPKKPPTDKRTQSLDRQVLKDSESANSKYSSGPTHRKVLRRTASDETRGSGSPYHFAEAQEAVAAAPPLGEESEFLPCEQGPVEGPKKERPPKQAQQSWISMFLNVLFLRFDLEEPREKASKKSKGKGEIKLPEATEEPAVRKKSQEKRTSRKKPTHKKPAPEEPSGPQNSEAEGHENLLPSRAASHAAEEANLGLICRETPDSEILQALPTEGGHAESSESSAQAAGPPLEEDPQQPDQDELIWKIVELLKRAGDRLEEEVRRWHQRPPAGLLQLRVRARLLTPLPLPVWGCLDSLPKQAQVPQPEVAPQKPTPPPRKKSQEKKSTLKKALSLKRPASEEPKRVAAAALGPETRPKRPSFLPLCLSGQRLSASSNPDSEEPGFHEIQSVDPGCSHLSECHTPAACQGPAERPPRDRAYESREFRRKILVLLKNAEEQKGEQQAQVQEAEEAGENSTPAPKVKSHRKKSNLRRAFSLKKHGSKDPKRTEASGTPGAASPEARPPKRHGFLPTCVSGHRASISGDPEDLEFQKLEAAGGEPVGSPEAPFRSRRVTPDEQPLPVPEGASESKESIIRKLVEGLQEVDDDLGRQIRQYPSFRDFFNQFSEASLRKLVATLERQKARLAEEDSSLVNRPPPCAFGSLNKFAANHSCAICTLMQSRGQYQGHSYAHFLSRKAQQNIMSLDGQSPD</sequence>
<name>A0AAW0IL08_MYOGA</name>
<evidence type="ECO:0000313" key="2">
    <source>
        <dbReference type="EMBL" id="KAK7814851.1"/>
    </source>
</evidence>
<comment type="caution">
    <text evidence="2">The sequence shown here is derived from an EMBL/GenBank/DDBJ whole genome shotgun (WGS) entry which is preliminary data.</text>
</comment>
<dbReference type="PANTHER" id="PTHR22435">
    <property type="entry name" value="CHROMOSOME 6 OPEN READING FRAME 222"/>
    <property type="match status" value="1"/>
</dbReference>
<feature type="compositionally biased region" description="Basic and acidic residues" evidence="1">
    <location>
        <begin position="470"/>
        <end position="479"/>
    </location>
</feature>
<protein>
    <recommendedName>
        <fullName evidence="4">Protein BNIP5</fullName>
    </recommendedName>
</protein>
<reference evidence="2 3" key="1">
    <citation type="journal article" date="2023" name="bioRxiv">
        <title>Conserved and derived expression patterns and positive selection on dental genes reveal complex evolutionary context of ever-growing rodent molars.</title>
        <authorList>
            <person name="Calamari Z.T."/>
            <person name="Song A."/>
            <person name="Cohen E."/>
            <person name="Akter M."/>
            <person name="Roy R.D."/>
            <person name="Hallikas O."/>
            <person name="Christensen M.M."/>
            <person name="Li P."/>
            <person name="Marangoni P."/>
            <person name="Jernvall J."/>
            <person name="Klein O.D."/>
        </authorList>
    </citation>
    <scope>NUCLEOTIDE SEQUENCE [LARGE SCALE GENOMIC DNA]</scope>
    <source>
        <strain evidence="2">V071</strain>
    </source>
</reference>
<feature type="region of interest" description="Disordered" evidence="1">
    <location>
        <begin position="594"/>
        <end position="626"/>
    </location>
</feature>
<feature type="compositionally biased region" description="Low complexity" evidence="1">
    <location>
        <begin position="278"/>
        <end position="288"/>
    </location>
</feature>
<evidence type="ECO:0000313" key="3">
    <source>
        <dbReference type="Proteomes" id="UP001488838"/>
    </source>
</evidence>
<gene>
    <name evidence="2" type="ORF">U0070_026352</name>
</gene>
<evidence type="ECO:0000256" key="1">
    <source>
        <dbReference type="SAM" id="MobiDB-lite"/>
    </source>
</evidence>
<dbReference type="Proteomes" id="UP001488838">
    <property type="component" value="Unassembled WGS sequence"/>
</dbReference>
<feature type="region of interest" description="Disordered" evidence="1">
    <location>
        <begin position="493"/>
        <end position="582"/>
    </location>
</feature>
<feature type="compositionally biased region" description="Basic residues" evidence="1">
    <location>
        <begin position="200"/>
        <end position="217"/>
    </location>
</feature>
<evidence type="ECO:0008006" key="4">
    <source>
        <dbReference type="Google" id="ProtNLM"/>
    </source>
</evidence>
<feature type="region of interest" description="Disordered" evidence="1">
    <location>
        <begin position="130"/>
        <end position="154"/>
    </location>
</feature>
<feature type="region of interest" description="Disordered" evidence="1">
    <location>
        <begin position="46"/>
        <end position="111"/>
    </location>
</feature>
<feature type="compositionally biased region" description="Basic residues" evidence="1">
    <location>
        <begin position="520"/>
        <end position="539"/>
    </location>
</feature>
<dbReference type="EMBL" id="JBBHLL010000118">
    <property type="protein sequence ID" value="KAK7814851.1"/>
    <property type="molecule type" value="Genomic_DNA"/>
</dbReference>
<feature type="region of interest" description="Disordered" evidence="1">
    <location>
        <begin position="460"/>
        <end position="479"/>
    </location>
</feature>
<proteinExistence type="predicted"/>
<dbReference type="AlphaFoldDB" id="A0AAW0IL08"/>
<dbReference type="Pfam" id="PF15661">
    <property type="entry name" value="CF222"/>
    <property type="match status" value="2"/>
</dbReference>
<feature type="compositionally biased region" description="Low complexity" evidence="1">
    <location>
        <begin position="359"/>
        <end position="369"/>
    </location>
</feature>
<feature type="compositionally biased region" description="Basic and acidic residues" evidence="1">
    <location>
        <begin position="63"/>
        <end position="81"/>
    </location>
</feature>
<organism evidence="2 3">
    <name type="scientific">Myodes glareolus</name>
    <name type="common">Bank vole</name>
    <name type="synonym">Clethrionomys glareolus</name>
    <dbReference type="NCBI Taxonomy" id="447135"/>
    <lineage>
        <taxon>Eukaryota</taxon>
        <taxon>Metazoa</taxon>
        <taxon>Chordata</taxon>
        <taxon>Craniata</taxon>
        <taxon>Vertebrata</taxon>
        <taxon>Euteleostomi</taxon>
        <taxon>Mammalia</taxon>
        <taxon>Eutheria</taxon>
        <taxon>Euarchontoglires</taxon>
        <taxon>Glires</taxon>
        <taxon>Rodentia</taxon>
        <taxon>Myomorpha</taxon>
        <taxon>Muroidea</taxon>
        <taxon>Cricetidae</taxon>
        <taxon>Arvicolinae</taxon>
        <taxon>Myodes</taxon>
    </lineage>
</organism>
<dbReference type="PANTHER" id="PTHR22435:SF0">
    <property type="entry name" value="PROTEIN BNIP5"/>
    <property type="match status" value="1"/>
</dbReference>
<feature type="region of interest" description="Disordered" evidence="1">
    <location>
        <begin position="359"/>
        <end position="448"/>
    </location>
</feature>
<feature type="compositionally biased region" description="Acidic residues" evidence="1">
    <location>
        <begin position="289"/>
        <end position="300"/>
    </location>
</feature>
<feature type="region of interest" description="Disordered" evidence="1">
    <location>
        <begin position="173"/>
        <end position="246"/>
    </location>
</feature>
<accession>A0AAW0IL08</accession>
<feature type="region of interest" description="Disordered" evidence="1">
    <location>
        <begin position="262"/>
        <end position="300"/>
    </location>
</feature>
<feature type="compositionally biased region" description="Polar residues" evidence="1">
    <location>
        <begin position="82"/>
        <end position="91"/>
    </location>
</feature>